<dbReference type="EMBL" id="GG662472">
    <property type="protein sequence ID" value="EAS03759.1"/>
    <property type="molecule type" value="Genomic_DNA"/>
</dbReference>
<dbReference type="AlphaFoldDB" id="I7MA57"/>
<dbReference type="InterPro" id="IPR012340">
    <property type="entry name" value="NA-bd_OB-fold"/>
</dbReference>
<name>I7MA57_TETTS</name>
<dbReference type="GO" id="GO:0006351">
    <property type="term" value="P:DNA-templated transcription"/>
    <property type="evidence" value="ECO:0007669"/>
    <property type="project" value="InterPro"/>
</dbReference>
<keyword evidence="3" id="KW-0539">Nucleus</keyword>
<dbReference type="OrthoDB" id="307568at2759"/>
<dbReference type="GO" id="GO:0005666">
    <property type="term" value="C:RNA polymerase III complex"/>
    <property type="evidence" value="ECO:0007669"/>
    <property type="project" value="TreeGrafter"/>
</dbReference>
<dbReference type="GeneID" id="7836649"/>
<dbReference type="GO" id="GO:0005736">
    <property type="term" value="C:RNA polymerase I complex"/>
    <property type="evidence" value="ECO:0007669"/>
    <property type="project" value="TreeGrafter"/>
</dbReference>
<dbReference type="PANTHER" id="PTHR10917:SF0">
    <property type="entry name" value="DNA-DIRECTED RNA POLYMERASES I, II, AND III SUBUNIT RPABC3"/>
    <property type="match status" value="1"/>
</dbReference>
<keyword evidence="5" id="KW-1185">Reference proteome</keyword>
<dbReference type="HOGENOM" id="CLU_1942321_0_0_1"/>
<accession>I7MA57</accession>
<dbReference type="STRING" id="312017.I7MA57"/>
<dbReference type="RefSeq" id="XP_001024004.1">
    <property type="nucleotide sequence ID" value="XM_001024004.1"/>
</dbReference>
<comment type="subcellular location">
    <subcellularLocation>
        <location evidence="1">Nucleus</location>
    </subcellularLocation>
</comment>
<dbReference type="Proteomes" id="UP000009168">
    <property type="component" value="Unassembled WGS sequence"/>
</dbReference>
<gene>
    <name evidence="4" type="ORF">TTHERM_00475220</name>
</gene>
<dbReference type="eggNOG" id="KOG3400">
    <property type="taxonomic scope" value="Eukaryota"/>
</dbReference>
<evidence type="ECO:0000313" key="4">
    <source>
        <dbReference type="EMBL" id="EAS03759.1"/>
    </source>
</evidence>
<dbReference type="GO" id="GO:0003899">
    <property type="term" value="F:DNA-directed RNA polymerase activity"/>
    <property type="evidence" value="ECO:0007669"/>
    <property type="project" value="InterPro"/>
</dbReference>
<protein>
    <submittedName>
        <fullName evidence="4">RNA polymerase rpb8</fullName>
    </submittedName>
</protein>
<dbReference type="InParanoid" id="I7MA57"/>
<dbReference type="KEGG" id="tet:TTHERM_00475220"/>
<comment type="similarity">
    <text evidence="2">Belongs to the eukaryotic RPB8 RNA polymerase subunit family.</text>
</comment>
<dbReference type="SUPFAM" id="SSF50249">
    <property type="entry name" value="Nucleic acid-binding proteins"/>
    <property type="match status" value="1"/>
</dbReference>
<dbReference type="InterPro" id="IPR005570">
    <property type="entry name" value="RPABC3"/>
</dbReference>
<reference evidence="5" key="1">
    <citation type="journal article" date="2006" name="PLoS Biol.">
        <title>Macronuclear genome sequence of the ciliate Tetrahymena thermophila, a model eukaryote.</title>
        <authorList>
            <person name="Eisen J.A."/>
            <person name="Coyne R.S."/>
            <person name="Wu M."/>
            <person name="Wu D."/>
            <person name="Thiagarajan M."/>
            <person name="Wortman J.R."/>
            <person name="Badger J.H."/>
            <person name="Ren Q."/>
            <person name="Amedeo P."/>
            <person name="Jones K.M."/>
            <person name="Tallon L.J."/>
            <person name="Delcher A.L."/>
            <person name="Salzberg S.L."/>
            <person name="Silva J.C."/>
            <person name="Haas B.J."/>
            <person name="Majoros W.H."/>
            <person name="Farzad M."/>
            <person name="Carlton J.M."/>
            <person name="Smith R.K. Jr."/>
            <person name="Garg J."/>
            <person name="Pearlman R.E."/>
            <person name="Karrer K.M."/>
            <person name="Sun L."/>
            <person name="Manning G."/>
            <person name="Elde N.C."/>
            <person name="Turkewitz A.P."/>
            <person name="Asai D.J."/>
            <person name="Wilkes D.E."/>
            <person name="Wang Y."/>
            <person name="Cai H."/>
            <person name="Collins K."/>
            <person name="Stewart B.A."/>
            <person name="Lee S.R."/>
            <person name="Wilamowska K."/>
            <person name="Weinberg Z."/>
            <person name="Ruzzo W.L."/>
            <person name="Wloga D."/>
            <person name="Gaertig J."/>
            <person name="Frankel J."/>
            <person name="Tsao C.-C."/>
            <person name="Gorovsky M.A."/>
            <person name="Keeling P.J."/>
            <person name="Waller R.F."/>
            <person name="Patron N.J."/>
            <person name="Cherry J.M."/>
            <person name="Stover N.A."/>
            <person name="Krieger C.J."/>
            <person name="del Toro C."/>
            <person name="Ryder H.F."/>
            <person name="Williamson S.C."/>
            <person name="Barbeau R.A."/>
            <person name="Hamilton E.P."/>
            <person name="Orias E."/>
        </authorList>
    </citation>
    <scope>NUCLEOTIDE SEQUENCE [LARGE SCALE GENOMIC DNA]</scope>
    <source>
        <strain evidence="5">SB210</strain>
    </source>
</reference>
<dbReference type="Pfam" id="PF03870">
    <property type="entry name" value="RNA_pol_Rpb8"/>
    <property type="match status" value="2"/>
</dbReference>
<dbReference type="GO" id="GO:0005665">
    <property type="term" value="C:RNA polymerase II, core complex"/>
    <property type="evidence" value="ECO:0007669"/>
    <property type="project" value="TreeGrafter"/>
</dbReference>
<evidence type="ECO:0000256" key="3">
    <source>
        <dbReference type="ARBA" id="ARBA00023242"/>
    </source>
</evidence>
<proteinExistence type="inferred from homology"/>
<dbReference type="SMART" id="SM00658">
    <property type="entry name" value="RPOL8c"/>
    <property type="match status" value="1"/>
</dbReference>
<dbReference type="PANTHER" id="PTHR10917">
    <property type="entry name" value="DNA-DIRECTED RNA POLYMERASES I, II, AND III SUBUNIT RPABC3"/>
    <property type="match status" value="1"/>
</dbReference>
<evidence type="ECO:0000256" key="1">
    <source>
        <dbReference type="ARBA" id="ARBA00004123"/>
    </source>
</evidence>
<evidence type="ECO:0000256" key="2">
    <source>
        <dbReference type="ARBA" id="ARBA00008912"/>
    </source>
</evidence>
<sequence length="130" mass="15411">MTDFTSDAILVDDTFIASNIIKEPKYVRTWRVILNNETLSIEIDINFDLFPMEQDKKYQVILTQSFLPEYKKSFSYAMYGKIFKIDLEQDQYQSIYISYGGLVMKMRGKLNDMSQSIKNETRCYILLRQI</sequence>
<organism evidence="4 5">
    <name type="scientific">Tetrahymena thermophila (strain SB210)</name>
    <dbReference type="NCBI Taxonomy" id="312017"/>
    <lineage>
        <taxon>Eukaryota</taxon>
        <taxon>Sar</taxon>
        <taxon>Alveolata</taxon>
        <taxon>Ciliophora</taxon>
        <taxon>Intramacronucleata</taxon>
        <taxon>Oligohymenophorea</taxon>
        <taxon>Hymenostomatida</taxon>
        <taxon>Tetrahymenina</taxon>
        <taxon>Tetrahymenidae</taxon>
        <taxon>Tetrahymena</taxon>
    </lineage>
</organism>
<evidence type="ECO:0000313" key="5">
    <source>
        <dbReference type="Proteomes" id="UP000009168"/>
    </source>
</evidence>
<dbReference type="Gene3D" id="2.40.50.140">
    <property type="entry name" value="Nucleic acid-binding proteins"/>
    <property type="match status" value="1"/>
</dbReference>